<feature type="signal peptide" evidence="1">
    <location>
        <begin position="1"/>
        <end position="19"/>
    </location>
</feature>
<evidence type="ECO:0008006" key="4">
    <source>
        <dbReference type="Google" id="ProtNLM"/>
    </source>
</evidence>
<dbReference type="AlphaFoldDB" id="A0A365XR86"/>
<dbReference type="OrthoDB" id="648347at2"/>
<evidence type="ECO:0000313" key="2">
    <source>
        <dbReference type="EMBL" id="RBL88863.1"/>
    </source>
</evidence>
<dbReference type="Pfam" id="PF11751">
    <property type="entry name" value="PorP_SprF"/>
    <property type="match status" value="1"/>
</dbReference>
<sequence>MKKNILSIASLLFCAYSYAQTAGNPNAVTDPLGSQYYLNPYLANPAYAGADSGLHINLAYRKQWTDMPGAPQTKLLTADYFVGSRVGAGLQVYNDVAGLISNTRIALTYAYHLPLNGNGHTLHFGISGVLYNKRINIKDIFGDMNDPTTNAFNRRDNYFESDFGVAYTNKHLGLQAALPDMISHLHAEDKEAGTQLFYAAAEYKFEVSEAIPCIIPKVALRGVQRMQNIIDAGAKVVFLRNWLDATAIYHSTGSFSAGAGFSYPSLGTIQFMYNTQTAGLRNYSNGEMELHLKINLFQ</sequence>
<proteinExistence type="predicted"/>
<name>A0A365XR86_9BACT</name>
<dbReference type="InterPro" id="IPR019861">
    <property type="entry name" value="PorP/SprF_Bacteroidetes"/>
</dbReference>
<dbReference type="EMBL" id="QFFJ01000002">
    <property type="protein sequence ID" value="RBL88863.1"/>
    <property type="molecule type" value="Genomic_DNA"/>
</dbReference>
<keyword evidence="3" id="KW-1185">Reference proteome</keyword>
<feature type="chain" id="PRO_5016644016" description="Type IX secretion system membrane protein PorP/SprF" evidence="1">
    <location>
        <begin position="20"/>
        <end position="298"/>
    </location>
</feature>
<keyword evidence="1" id="KW-0732">Signal</keyword>
<organism evidence="2 3">
    <name type="scientific">Chitinophaga flava</name>
    <dbReference type="NCBI Taxonomy" id="2259036"/>
    <lineage>
        <taxon>Bacteria</taxon>
        <taxon>Pseudomonadati</taxon>
        <taxon>Bacteroidota</taxon>
        <taxon>Chitinophagia</taxon>
        <taxon>Chitinophagales</taxon>
        <taxon>Chitinophagaceae</taxon>
        <taxon>Chitinophaga</taxon>
    </lineage>
</organism>
<dbReference type="Proteomes" id="UP000253410">
    <property type="component" value="Unassembled WGS sequence"/>
</dbReference>
<accession>A0A365XR86</accession>
<reference evidence="2 3" key="1">
    <citation type="submission" date="2018-05" db="EMBL/GenBank/DDBJ databases">
        <title>Chitinophaga sp. K3CV102501T nov., isolated from isolated from a monsoon evergreen broad-leaved forest soil.</title>
        <authorList>
            <person name="Lv Y."/>
        </authorList>
    </citation>
    <scope>NUCLEOTIDE SEQUENCE [LARGE SCALE GENOMIC DNA]</scope>
    <source>
        <strain evidence="2 3">GDMCC 1.1325</strain>
    </source>
</reference>
<evidence type="ECO:0000256" key="1">
    <source>
        <dbReference type="SAM" id="SignalP"/>
    </source>
</evidence>
<dbReference type="NCBIfam" id="TIGR03519">
    <property type="entry name" value="T9SS_PorP_fam"/>
    <property type="match status" value="1"/>
</dbReference>
<protein>
    <recommendedName>
        <fullName evidence="4">Type IX secretion system membrane protein PorP/SprF</fullName>
    </recommendedName>
</protein>
<gene>
    <name evidence="2" type="ORF">DF182_20125</name>
</gene>
<comment type="caution">
    <text evidence="2">The sequence shown here is derived from an EMBL/GenBank/DDBJ whole genome shotgun (WGS) entry which is preliminary data.</text>
</comment>
<dbReference type="RefSeq" id="WP_113617605.1">
    <property type="nucleotide sequence ID" value="NZ_QFFJ01000002.1"/>
</dbReference>
<evidence type="ECO:0000313" key="3">
    <source>
        <dbReference type="Proteomes" id="UP000253410"/>
    </source>
</evidence>